<evidence type="ECO:0000313" key="3">
    <source>
        <dbReference type="Proteomes" id="UP000028582"/>
    </source>
</evidence>
<reference evidence="2 3" key="1">
    <citation type="submission" date="2013-11" db="EMBL/GenBank/DDBJ databases">
        <title>The Genome Sequence of Phytophthora parasitica P1976.</title>
        <authorList>
            <consortium name="The Broad Institute Genomics Platform"/>
            <person name="Russ C."/>
            <person name="Tyler B."/>
            <person name="Panabieres F."/>
            <person name="Shan W."/>
            <person name="Tripathy S."/>
            <person name="Grunwald N."/>
            <person name="Machado M."/>
            <person name="Johnson C.S."/>
            <person name="Walker B."/>
            <person name="Young S."/>
            <person name="Zeng Q."/>
            <person name="Gargeya S."/>
            <person name="Fitzgerald M."/>
            <person name="Haas B."/>
            <person name="Abouelleil A."/>
            <person name="Allen A.W."/>
            <person name="Alvarado L."/>
            <person name="Arachchi H.M."/>
            <person name="Berlin A.M."/>
            <person name="Chapman S.B."/>
            <person name="Gainer-Dewar J."/>
            <person name="Goldberg J."/>
            <person name="Griggs A."/>
            <person name="Gujja S."/>
            <person name="Hansen M."/>
            <person name="Howarth C."/>
            <person name="Imamovic A."/>
            <person name="Ireland A."/>
            <person name="Larimer J."/>
            <person name="McCowan C."/>
            <person name="Murphy C."/>
            <person name="Pearson M."/>
            <person name="Poon T.W."/>
            <person name="Priest M."/>
            <person name="Roberts A."/>
            <person name="Saif S."/>
            <person name="Shea T."/>
            <person name="Sisk P."/>
            <person name="Sykes S."/>
            <person name="Wortman J."/>
            <person name="Nusbaum C."/>
            <person name="Birren B."/>
        </authorList>
    </citation>
    <scope>NUCLEOTIDE SEQUENCE [LARGE SCALE GENOMIC DNA]</scope>
    <source>
        <strain evidence="2 3">P1976</strain>
    </source>
</reference>
<evidence type="ECO:0000313" key="2">
    <source>
        <dbReference type="EMBL" id="ETO84112.1"/>
    </source>
</evidence>
<gene>
    <name evidence="2" type="ORF">F444_01953</name>
</gene>
<feature type="compositionally biased region" description="Basic and acidic residues" evidence="1">
    <location>
        <begin position="28"/>
        <end position="46"/>
    </location>
</feature>
<organism evidence="2 3">
    <name type="scientific">Phytophthora nicotianae P1976</name>
    <dbReference type="NCBI Taxonomy" id="1317066"/>
    <lineage>
        <taxon>Eukaryota</taxon>
        <taxon>Sar</taxon>
        <taxon>Stramenopiles</taxon>
        <taxon>Oomycota</taxon>
        <taxon>Peronosporomycetes</taxon>
        <taxon>Peronosporales</taxon>
        <taxon>Peronosporaceae</taxon>
        <taxon>Phytophthora</taxon>
    </lineage>
</organism>
<accession>A0A081AZ01</accession>
<dbReference type="OrthoDB" id="166697at2759"/>
<dbReference type="AlphaFoldDB" id="A0A081AZ01"/>
<evidence type="ECO:0000256" key="1">
    <source>
        <dbReference type="SAM" id="MobiDB-lite"/>
    </source>
</evidence>
<comment type="caution">
    <text evidence="2">The sequence shown here is derived from an EMBL/GenBank/DDBJ whole genome shotgun (WGS) entry which is preliminary data.</text>
</comment>
<protein>
    <submittedName>
        <fullName evidence="2">Uncharacterized protein</fullName>
    </submittedName>
</protein>
<proteinExistence type="predicted"/>
<dbReference type="EMBL" id="ANJA01000360">
    <property type="protein sequence ID" value="ETO84112.1"/>
    <property type="molecule type" value="Genomic_DNA"/>
</dbReference>
<name>A0A081AZ01_PHYNI</name>
<dbReference type="Proteomes" id="UP000028582">
    <property type="component" value="Unassembled WGS sequence"/>
</dbReference>
<feature type="region of interest" description="Disordered" evidence="1">
    <location>
        <begin position="25"/>
        <end position="46"/>
    </location>
</feature>
<sequence>MGPSAPPTTGCLVCKGSHWVKDCPTTNEDEKSTAIQSARDRRKERVERGKMVKDLIKSVNSCHKRIKNVLDVPYCGADSSIISHTLVDKLLGLGGSMEAAALQPPVNVVVAGGAYMVCRSSVMLDLRIKTAAGPLSLHNVVCLVLDGDEEEFLLDRNSMQGIGIDIDRLFEQLADSDQVTDASANDAQSTTWDDV</sequence>